<sequence length="137" mass="14975">MTKAIKVTSLIGIILQAIISVILLLLFLASVAGLLHPEFKTTVNGEVKIYSPEEAQSIFNGIFGVLFIISIISLALGLVGLKFMSKKMAMSATFYIIGAILSFNFITFVSWIACGVLIIQRKKELKNPLSDEHQSVD</sequence>
<keyword evidence="8" id="KW-1185">Reference proteome</keyword>
<evidence type="ECO:0000256" key="1">
    <source>
        <dbReference type="SAM" id="Phobius"/>
    </source>
</evidence>
<evidence type="ECO:0000313" key="4">
    <source>
        <dbReference type="EMBL" id="QEX39407.1"/>
    </source>
</evidence>
<evidence type="ECO:0000313" key="8">
    <source>
        <dbReference type="Proteomes" id="UP000325462"/>
    </source>
</evidence>
<dbReference type="Proteomes" id="UP000325462">
    <property type="component" value="Chromosome"/>
</dbReference>
<dbReference type="OMA" id="ASHHVEN"/>
<keyword evidence="1" id="KW-0812">Transmembrane</keyword>
<keyword evidence="1" id="KW-1133">Transmembrane helix</keyword>
<dbReference type="Proteomes" id="UP000070063">
    <property type="component" value="Unassembled WGS sequence"/>
</dbReference>
<protein>
    <submittedName>
        <fullName evidence="5">DUF4064 domain-containing protein</fullName>
    </submittedName>
</protein>
<feature type="transmembrane region" description="Helical" evidence="1">
    <location>
        <begin position="93"/>
        <end position="119"/>
    </location>
</feature>
<dbReference type="STRING" id="28035.B6N84_09880"/>
<proteinExistence type="predicted"/>
<dbReference type="EMBL" id="CP041722">
    <property type="protein sequence ID" value="QEX39407.1"/>
    <property type="molecule type" value="Genomic_DNA"/>
</dbReference>
<dbReference type="AlphaFoldDB" id="A0A133Q8J0"/>
<dbReference type="Proteomes" id="UP000293637">
    <property type="component" value="Unassembled WGS sequence"/>
</dbReference>
<evidence type="ECO:0000313" key="6">
    <source>
        <dbReference type="Proteomes" id="UP000070063"/>
    </source>
</evidence>
<feature type="domain" description="DUF4064" evidence="2">
    <location>
        <begin position="2"/>
        <end position="104"/>
    </location>
</feature>
<evidence type="ECO:0000313" key="3">
    <source>
        <dbReference type="EMBL" id="KXA39208.1"/>
    </source>
</evidence>
<dbReference type="Pfam" id="PF13273">
    <property type="entry name" value="DUF4064"/>
    <property type="match status" value="1"/>
</dbReference>
<gene>
    <name evidence="5" type="ORF">EQ812_04200</name>
    <name evidence="4" type="ORF">FO454_11045</name>
    <name evidence="3" type="ORF">HMPREF3225_00839</name>
</gene>
<keyword evidence="1" id="KW-0472">Membrane</keyword>
<reference evidence="5 7" key="2">
    <citation type="journal article" date="2019" name="Sci. Transl. Med.">
        <title>Quorum sensing between bacterial species on the skin protects against epidermal injury in atopic dermatitis.</title>
        <authorList>
            <person name="Williams M.R."/>
        </authorList>
    </citation>
    <scope>NUCLEOTIDE SEQUENCE [LARGE SCALE GENOMIC DNA]</scope>
    <source>
        <strain evidence="5 7">E7</strain>
    </source>
</reference>
<organism evidence="5 7">
    <name type="scientific">Staphylococcus lugdunensis</name>
    <dbReference type="NCBI Taxonomy" id="28035"/>
    <lineage>
        <taxon>Bacteria</taxon>
        <taxon>Bacillati</taxon>
        <taxon>Bacillota</taxon>
        <taxon>Bacilli</taxon>
        <taxon>Bacillales</taxon>
        <taxon>Staphylococcaceae</taxon>
        <taxon>Staphylococcus</taxon>
    </lineage>
</organism>
<feature type="transmembrane region" description="Helical" evidence="1">
    <location>
        <begin position="12"/>
        <end position="35"/>
    </location>
</feature>
<dbReference type="EMBL" id="SCHB01000002">
    <property type="protein sequence ID" value="TBW73052.1"/>
    <property type="molecule type" value="Genomic_DNA"/>
</dbReference>
<evidence type="ECO:0000259" key="2">
    <source>
        <dbReference type="Pfam" id="PF13273"/>
    </source>
</evidence>
<accession>A0A133Q8J0</accession>
<evidence type="ECO:0000313" key="5">
    <source>
        <dbReference type="EMBL" id="TBW73052.1"/>
    </source>
</evidence>
<dbReference type="EMBL" id="LRQI01000029">
    <property type="protein sequence ID" value="KXA39208.1"/>
    <property type="molecule type" value="Genomic_DNA"/>
</dbReference>
<dbReference type="GeneID" id="58090261"/>
<feature type="transmembrane region" description="Helical" evidence="1">
    <location>
        <begin position="55"/>
        <end position="81"/>
    </location>
</feature>
<reference evidence="3 6" key="1">
    <citation type="submission" date="2016-01" db="EMBL/GenBank/DDBJ databases">
        <authorList>
            <person name="Mitreva M."/>
            <person name="Pepin K.H."/>
            <person name="Mihindukulasuriya K.A."/>
            <person name="Fulton R."/>
            <person name="Fronick C."/>
            <person name="O'Laughlin M."/>
            <person name="Miner T."/>
            <person name="Herter B."/>
            <person name="Rosa B.A."/>
            <person name="Cordes M."/>
            <person name="Tomlinson C."/>
            <person name="Wollam A."/>
            <person name="Palsikar V.B."/>
            <person name="Mardis E.R."/>
            <person name="Wilson R.K."/>
        </authorList>
    </citation>
    <scope>NUCLEOTIDE SEQUENCE [LARGE SCALE GENOMIC DNA]</scope>
    <source>
        <strain evidence="3 6">MJR7738</strain>
    </source>
</reference>
<dbReference type="InterPro" id="IPR025273">
    <property type="entry name" value="DUF4064"/>
</dbReference>
<name>A0A133Q8J0_STALU</name>
<dbReference type="RefSeq" id="WP_002459621.1">
    <property type="nucleotide sequence ID" value="NZ_AP021848.1"/>
</dbReference>
<reference evidence="4 8" key="3">
    <citation type="submission" date="2019-07" db="EMBL/GenBank/DDBJ databases">
        <title>Comparative genome analysis of staphylococcus lugdunensis shows clonal complex-dependent diversity of the putative virulence factor, ess/type vii locus.</title>
        <authorList>
            <person name="Lebeurre J."/>
            <person name="Dahyot S."/>
            <person name="Diene S."/>
            <person name="Paulay A."/>
            <person name="Aubourg M."/>
            <person name="Argemi X."/>
            <person name="Giard J.-C."/>
            <person name="Tournier I."/>
            <person name="Francois P."/>
            <person name="Pestel-Caron M."/>
        </authorList>
    </citation>
    <scope>NUCLEOTIDE SEQUENCE [LARGE SCALE GENOMIC DNA]</scope>
    <source>
        <strain evidence="4 8">SL13</strain>
    </source>
</reference>
<dbReference type="eggNOG" id="ENOG50305DB">
    <property type="taxonomic scope" value="Bacteria"/>
</dbReference>
<evidence type="ECO:0000313" key="7">
    <source>
        <dbReference type="Proteomes" id="UP000293637"/>
    </source>
</evidence>